<dbReference type="EMBL" id="CP046640">
    <property type="protein sequence ID" value="QTL97621.1"/>
    <property type="molecule type" value="Genomic_DNA"/>
</dbReference>
<dbReference type="Proteomes" id="UP000665020">
    <property type="component" value="Chromosome"/>
</dbReference>
<evidence type="ECO:0000313" key="2">
    <source>
        <dbReference type="Proteomes" id="UP000665020"/>
    </source>
</evidence>
<name>A0A8A7K834_9FIRM</name>
<proteinExistence type="predicted"/>
<reference evidence="1" key="1">
    <citation type="submission" date="2019-12" db="EMBL/GenBank/DDBJ databases">
        <authorList>
            <person name="zhang j."/>
            <person name="sun C.M."/>
        </authorList>
    </citation>
    <scope>NUCLEOTIDE SEQUENCE</scope>
    <source>
        <strain evidence="1">NS-1</strain>
    </source>
</reference>
<keyword evidence="2" id="KW-1185">Reference proteome</keyword>
<evidence type="ECO:0000313" key="1">
    <source>
        <dbReference type="EMBL" id="QTL97621.1"/>
    </source>
</evidence>
<dbReference type="AlphaFoldDB" id="A0A8A7K834"/>
<dbReference type="RefSeq" id="WP_230869243.1">
    <property type="nucleotide sequence ID" value="NZ_CP046640.1"/>
</dbReference>
<accession>A0A8A7K834</accession>
<sequence>MKIKIKENKQEPSLDSAQYTLTYQGKDRGLNYKILNTLIGDKDMVIEINSSRFSNTVNNPTEYTKKILNFLRENKLAYNYQKVPDNSSQSIFTSLFKKDRTAHEVLFYLANKIWQSTSFKSLMPIPGARYYIRNKSKDEKDTLKNMQQLMDDELLDYFSLIIFDPGVTQLKQMGINSRQLTADNLRELFK</sequence>
<gene>
    <name evidence="1" type="ORF">GM661_06295</name>
</gene>
<protein>
    <submittedName>
        <fullName evidence="1">Uncharacterized protein</fullName>
    </submittedName>
</protein>
<organism evidence="1 2">
    <name type="scientific">Iocasia fonsfrigidae</name>
    <dbReference type="NCBI Taxonomy" id="2682810"/>
    <lineage>
        <taxon>Bacteria</taxon>
        <taxon>Bacillati</taxon>
        <taxon>Bacillota</taxon>
        <taxon>Clostridia</taxon>
        <taxon>Halanaerobiales</taxon>
        <taxon>Halanaerobiaceae</taxon>
        <taxon>Iocasia</taxon>
    </lineage>
</organism>
<dbReference type="KEGG" id="ifn:GM661_06295"/>